<feature type="repeat" description="TPR" evidence="3">
    <location>
        <begin position="36"/>
        <end position="69"/>
    </location>
</feature>
<reference evidence="4 5" key="1">
    <citation type="journal article" date="2017" name="Arch. Microbiol.">
        <title>Mariprofundus micogutta sp. nov., a novel iron-oxidizing zetaproteobacterium isolated from a deep-sea hydrothermal field at the Bayonnaise knoll of the Izu-Ogasawara arc, and a description of Mariprofundales ord. nov. and Zetaproteobacteria classis nov.</title>
        <authorList>
            <person name="Makita H."/>
            <person name="Tanaka E."/>
            <person name="Mitsunobu S."/>
            <person name="Miyazaki M."/>
            <person name="Nunoura T."/>
            <person name="Uematsu K."/>
            <person name="Takaki Y."/>
            <person name="Nishi S."/>
            <person name="Shimamura S."/>
            <person name="Takai K."/>
        </authorList>
    </citation>
    <scope>NUCLEOTIDE SEQUENCE [LARGE SCALE GENOMIC DNA]</scope>
    <source>
        <strain evidence="4 5">ET2</strain>
    </source>
</reference>
<evidence type="ECO:0000256" key="1">
    <source>
        <dbReference type="ARBA" id="ARBA00022737"/>
    </source>
</evidence>
<dbReference type="PROSITE" id="PS50005">
    <property type="entry name" value="TPR"/>
    <property type="match status" value="2"/>
</dbReference>
<dbReference type="SMART" id="SM00028">
    <property type="entry name" value="TPR"/>
    <property type="match status" value="4"/>
</dbReference>
<dbReference type="SUPFAM" id="SSF48452">
    <property type="entry name" value="TPR-like"/>
    <property type="match status" value="1"/>
</dbReference>
<dbReference type="Proteomes" id="UP000231632">
    <property type="component" value="Unassembled WGS sequence"/>
</dbReference>
<keyword evidence="2 3" id="KW-0802">TPR repeat</keyword>
<keyword evidence="1" id="KW-0677">Repeat</keyword>
<dbReference type="PANTHER" id="PTHR45586:SF1">
    <property type="entry name" value="LIPOPOLYSACCHARIDE ASSEMBLY PROTEIN B"/>
    <property type="match status" value="1"/>
</dbReference>
<proteinExistence type="predicted"/>
<accession>A0A1L8CLD2</accession>
<dbReference type="EMBL" id="BDFD01000004">
    <property type="protein sequence ID" value="GAV19730.1"/>
    <property type="molecule type" value="Genomic_DNA"/>
</dbReference>
<organism evidence="4 5">
    <name type="scientific">Mariprofundus micogutta</name>
    <dbReference type="NCBI Taxonomy" id="1921010"/>
    <lineage>
        <taxon>Bacteria</taxon>
        <taxon>Pseudomonadati</taxon>
        <taxon>Pseudomonadota</taxon>
        <taxon>Candidatius Mariprofundia</taxon>
        <taxon>Mariprofundales</taxon>
        <taxon>Mariprofundaceae</taxon>
        <taxon>Mariprofundus</taxon>
    </lineage>
</organism>
<evidence type="ECO:0000256" key="3">
    <source>
        <dbReference type="PROSITE-ProRule" id="PRU00339"/>
    </source>
</evidence>
<evidence type="ECO:0000313" key="5">
    <source>
        <dbReference type="Proteomes" id="UP000231632"/>
    </source>
</evidence>
<protein>
    <submittedName>
        <fullName evidence="4">Superkiller protein 3</fullName>
    </submittedName>
</protein>
<keyword evidence="5" id="KW-1185">Reference proteome</keyword>
<dbReference type="InterPro" id="IPR019734">
    <property type="entry name" value="TPR_rpt"/>
</dbReference>
<dbReference type="Gene3D" id="1.25.40.10">
    <property type="entry name" value="Tetratricopeptide repeat domain"/>
    <property type="match status" value="1"/>
</dbReference>
<sequence length="272" mass="30501">MLPQANNNLSEATSIQCIAMIVVALVTMTTTIPARAETPFQAALQYIESGQITEARRALESELRLRPDNLEARYNLAILLERIGHRDESETLYKTNINTGRHLPSVINLAGLLQDKGHFNEATHLLESATRQFKSEATPWYLLAQMAEKNGTQIEAIRLFQKALKADPLNGFAYLAFADYQSRHHMKGSGLKHGAKASRLLSTCAPCLRKYGDILHRAKKDKDALIAYQHSLAIDPNDKTRQQLVIALRSLGQHRRAEHIQRGLDARQKTSD</sequence>
<dbReference type="Pfam" id="PF13432">
    <property type="entry name" value="TPR_16"/>
    <property type="match status" value="1"/>
</dbReference>
<dbReference type="OrthoDB" id="5293477at2"/>
<gene>
    <name evidence="4" type="ORF">MMIC_P0687</name>
</gene>
<dbReference type="Pfam" id="PF14559">
    <property type="entry name" value="TPR_19"/>
    <property type="match status" value="1"/>
</dbReference>
<dbReference type="InterPro" id="IPR051012">
    <property type="entry name" value="CellSynth/LPSAsmb/PSIAsmb"/>
</dbReference>
<dbReference type="InterPro" id="IPR011990">
    <property type="entry name" value="TPR-like_helical_dom_sf"/>
</dbReference>
<name>A0A1L8CLD2_9PROT</name>
<dbReference type="STRING" id="1921010.MMIC_P0687"/>
<evidence type="ECO:0000313" key="4">
    <source>
        <dbReference type="EMBL" id="GAV19730.1"/>
    </source>
</evidence>
<feature type="repeat" description="TPR" evidence="3">
    <location>
        <begin position="137"/>
        <end position="170"/>
    </location>
</feature>
<comment type="caution">
    <text evidence="4">The sequence shown here is derived from an EMBL/GenBank/DDBJ whole genome shotgun (WGS) entry which is preliminary data.</text>
</comment>
<dbReference type="AlphaFoldDB" id="A0A1L8CLD2"/>
<dbReference type="PANTHER" id="PTHR45586">
    <property type="entry name" value="TPR REPEAT-CONTAINING PROTEIN PA4667"/>
    <property type="match status" value="1"/>
</dbReference>
<evidence type="ECO:0000256" key="2">
    <source>
        <dbReference type="ARBA" id="ARBA00022803"/>
    </source>
</evidence>